<name>A0A7E5X4T4_TRINI</name>
<evidence type="ECO:0000256" key="1">
    <source>
        <dbReference type="SAM" id="MobiDB-lite"/>
    </source>
</evidence>
<evidence type="ECO:0000313" key="3">
    <source>
        <dbReference type="RefSeq" id="XP_026747698.1"/>
    </source>
</evidence>
<dbReference type="RefSeq" id="XP_026747698.1">
    <property type="nucleotide sequence ID" value="XM_026891897.1"/>
</dbReference>
<feature type="region of interest" description="Disordered" evidence="1">
    <location>
        <begin position="181"/>
        <end position="201"/>
    </location>
</feature>
<dbReference type="Proteomes" id="UP000322000">
    <property type="component" value="Chromosome 3"/>
</dbReference>
<keyword evidence="2" id="KW-1185">Reference proteome</keyword>
<dbReference type="KEGG" id="tnl:113508789"/>
<protein>
    <submittedName>
        <fullName evidence="3 4">Uncharacterized protein LOC113508789 isoform X1</fullName>
    </submittedName>
</protein>
<dbReference type="RefSeq" id="XP_026747699.1">
    <property type="nucleotide sequence ID" value="XM_026891898.1"/>
</dbReference>
<sequence length="263" mass="30448">MESNDNPEGNDNPPVPLGPKPKVLVGQLRILLEAIEKDSEMYNGRNSDMVSLVTMEKWHLLAQKLNRFPNGANISVSSWKYVLRYWSTNTKKKRIYEKKNVTRARNAALSDEEANELAQLEKRFYKIIKKEETRDILDMTDHGVLDPVSKPASGENVPERVNYTVEMFNVRWSLDNDENAAPRLRKRRGGAEEDETGSREKSKKLKIIFDTGEARLPRRVIVKNVENVQKLNLVSRQLEEHITTIQSRIHMIKDLWKHRCGDN</sequence>
<gene>
    <name evidence="3 4" type="primary">LOC113508789</name>
</gene>
<accession>A0A7E5X4T4</accession>
<dbReference type="AlphaFoldDB" id="A0A7E5X4T4"/>
<evidence type="ECO:0000313" key="4">
    <source>
        <dbReference type="RefSeq" id="XP_026747699.1"/>
    </source>
</evidence>
<evidence type="ECO:0000313" key="2">
    <source>
        <dbReference type="Proteomes" id="UP000322000"/>
    </source>
</evidence>
<dbReference type="OrthoDB" id="7208666at2759"/>
<feature type="region of interest" description="Disordered" evidence="1">
    <location>
        <begin position="1"/>
        <end position="21"/>
    </location>
</feature>
<dbReference type="GeneID" id="113508789"/>
<proteinExistence type="predicted"/>
<organism evidence="2 4">
    <name type="scientific">Trichoplusia ni</name>
    <name type="common">Cabbage looper</name>
    <dbReference type="NCBI Taxonomy" id="7111"/>
    <lineage>
        <taxon>Eukaryota</taxon>
        <taxon>Metazoa</taxon>
        <taxon>Ecdysozoa</taxon>
        <taxon>Arthropoda</taxon>
        <taxon>Hexapoda</taxon>
        <taxon>Insecta</taxon>
        <taxon>Pterygota</taxon>
        <taxon>Neoptera</taxon>
        <taxon>Endopterygota</taxon>
        <taxon>Lepidoptera</taxon>
        <taxon>Glossata</taxon>
        <taxon>Ditrysia</taxon>
        <taxon>Noctuoidea</taxon>
        <taxon>Noctuidae</taxon>
        <taxon>Plusiinae</taxon>
        <taxon>Trichoplusia</taxon>
    </lineage>
</organism>
<reference evidence="3 4" key="1">
    <citation type="submission" date="2025-04" db="UniProtKB">
        <authorList>
            <consortium name="RefSeq"/>
        </authorList>
    </citation>
    <scope>IDENTIFICATION</scope>
</reference>